<feature type="transmembrane region" description="Helical" evidence="7">
    <location>
        <begin position="278"/>
        <end position="298"/>
    </location>
</feature>
<feature type="transmembrane region" description="Helical" evidence="7">
    <location>
        <begin position="332"/>
        <end position="358"/>
    </location>
</feature>
<feature type="transmembrane region" description="Helical" evidence="7">
    <location>
        <begin position="187"/>
        <end position="206"/>
    </location>
</feature>
<reference evidence="9 10" key="1">
    <citation type="submission" date="2024-03" db="EMBL/GenBank/DDBJ databases">
        <title>Draft genome sequence of Pseudonocardia nematodicida JCM 31783.</title>
        <authorList>
            <person name="Butdee W."/>
            <person name="Duangmal K."/>
        </authorList>
    </citation>
    <scope>NUCLEOTIDE SEQUENCE [LARGE SCALE GENOMIC DNA]</scope>
    <source>
        <strain evidence="9 10">JCM 31783</strain>
    </source>
</reference>
<feature type="transmembrane region" description="Helical" evidence="7">
    <location>
        <begin position="29"/>
        <end position="45"/>
    </location>
</feature>
<keyword evidence="6 7" id="KW-0472">Membrane</keyword>
<feature type="transmembrane region" description="Helical" evidence="7">
    <location>
        <begin position="307"/>
        <end position="326"/>
    </location>
</feature>
<dbReference type="Pfam" id="PF07690">
    <property type="entry name" value="MFS_1"/>
    <property type="match status" value="1"/>
</dbReference>
<dbReference type="InterPro" id="IPR005828">
    <property type="entry name" value="MFS_sugar_transport-like"/>
</dbReference>
<dbReference type="PANTHER" id="PTHR43045:SF1">
    <property type="entry name" value="SHIKIMATE TRANSPORTER"/>
    <property type="match status" value="1"/>
</dbReference>
<dbReference type="Pfam" id="PF00083">
    <property type="entry name" value="Sugar_tr"/>
    <property type="match status" value="1"/>
</dbReference>
<comment type="caution">
    <text evidence="9">The sequence shown here is derived from an EMBL/GenBank/DDBJ whole genome shotgun (WGS) entry which is preliminary data.</text>
</comment>
<dbReference type="InterPro" id="IPR005829">
    <property type="entry name" value="Sugar_transporter_CS"/>
</dbReference>
<dbReference type="PROSITE" id="PS00216">
    <property type="entry name" value="SUGAR_TRANSPORT_1"/>
    <property type="match status" value="1"/>
</dbReference>
<evidence type="ECO:0000313" key="10">
    <source>
        <dbReference type="Proteomes" id="UP001494902"/>
    </source>
</evidence>
<organism evidence="9 10">
    <name type="scientific">Pseudonocardia nematodicida</name>
    <dbReference type="NCBI Taxonomy" id="1206997"/>
    <lineage>
        <taxon>Bacteria</taxon>
        <taxon>Bacillati</taxon>
        <taxon>Actinomycetota</taxon>
        <taxon>Actinomycetes</taxon>
        <taxon>Pseudonocardiales</taxon>
        <taxon>Pseudonocardiaceae</taxon>
        <taxon>Pseudonocardia</taxon>
    </lineage>
</organism>
<evidence type="ECO:0000256" key="3">
    <source>
        <dbReference type="ARBA" id="ARBA00022475"/>
    </source>
</evidence>
<evidence type="ECO:0000256" key="6">
    <source>
        <dbReference type="ARBA" id="ARBA00023136"/>
    </source>
</evidence>
<gene>
    <name evidence="9" type="ORF">WIS52_19905</name>
</gene>
<name>A0ABV1KFR5_9PSEU</name>
<keyword evidence="4 7" id="KW-0812">Transmembrane</keyword>
<feature type="transmembrane region" description="Helical" evidence="7">
    <location>
        <begin position="88"/>
        <end position="108"/>
    </location>
</feature>
<evidence type="ECO:0000256" key="1">
    <source>
        <dbReference type="ARBA" id="ARBA00004651"/>
    </source>
</evidence>
<dbReference type="EMBL" id="JBEDNQ010000008">
    <property type="protein sequence ID" value="MEQ3552739.1"/>
    <property type="molecule type" value="Genomic_DNA"/>
</dbReference>
<dbReference type="PANTHER" id="PTHR43045">
    <property type="entry name" value="SHIKIMATE TRANSPORTER"/>
    <property type="match status" value="1"/>
</dbReference>
<evidence type="ECO:0000256" key="7">
    <source>
        <dbReference type="SAM" id="Phobius"/>
    </source>
</evidence>
<protein>
    <submittedName>
        <fullName evidence="9">MFS transporter</fullName>
    </submittedName>
</protein>
<feature type="transmembrane region" description="Helical" evidence="7">
    <location>
        <begin position="152"/>
        <end position="175"/>
    </location>
</feature>
<feature type="domain" description="Major facilitator superfamily (MFS) profile" evidence="8">
    <location>
        <begin position="14"/>
        <end position="423"/>
    </location>
</feature>
<dbReference type="InterPro" id="IPR020846">
    <property type="entry name" value="MFS_dom"/>
</dbReference>
<dbReference type="InterPro" id="IPR036259">
    <property type="entry name" value="MFS_trans_sf"/>
</dbReference>
<accession>A0ABV1KFR5</accession>
<keyword evidence="5 7" id="KW-1133">Transmembrane helix</keyword>
<keyword evidence="10" id="KW-1185">Reference proteome</keyword>
<dbReference type="RefSeq" id="WP_349299809.1">
    <property type="nucleotide sequence ID" value="NZ_JBEDNQ010000008.1"/>
</dbReference>
<dbReference type="PROSITE" id="PS50850">
    <property type="entry name" value="MFS"/>
    <property type="match status" value="1"/>
</dbReference>
<evidence type="ECO:0000256" key="2">
    <source>
        <dbReference type="ARBA" id="ARBA00022448"/>
    </source>
</evidence>
<comment type="subcellular location">
    <subcellularLocation>
        <location evidence="1">Cell membrane</location>
        <topology evidence="1">Multi-pass membrane protein</topology>
    </subcellularLocation>
</comment>
<dbReference type="SUPFAM" id="SSF103473">
    <property type="entry name" value="MFS general substrate transporter"/>
    <property type="match status" value="1"/>
</dbReference>
<sequence>MVHRSGDEGSRARVLVGTSVGTSLEWFDFLLYGALAGTVFPYVFFPSSSSTAALLASFATFGVGFIARPFGAAFFARVTDRVGRKHTMVVTLTIMGVASFAIACLPGYAAIGVLAPILLVVLRFVQGFSVGGETSSAQIMALEHAPDQRRGLYGAVVNLGNPIGQVLVASFILGAGLAVGEEALREWAWRVPFFAGALMAVVGYFIRRHIDESPAFVEAREIGARSASPLREVFAEQGGSIARMAAIWAPNTACSFVVTTWALSYITSTLGMSSTVTFSLLLGMNVIGLALVPLGGVLSDRFGRKRVLATCMTTSMLGSFALFPLLDTRNFALMLLAMVITQGAQLTAVGVMAALFAEPFPVPVRYSGHAAVYTLNNLVAGAPAPLVAAALLALTGSPWSIVALLASMYVVSLALLRSAPETRWLPFRDNFGTSVGASAPEPRAERT</sequence>
<keyword evidence="3" id="KW-1003">Cell membrane</keyword>
<feature type="transmembrane region" description="Helical" evidence="7">
    <location>
        <begin position="245"/>
        <end position="266"/>
    </location>
</feature>
<proteinExistence type="predicted"/>
<evidence type="ECO:0000256" key="4">
    <source>
        <dbReference type="ARBA" id="ARBA00022692"/>
    </source>
</evidence>
<dbReference type="Proteomes" id="UP001494902">
    <property type="component" value="Unassembled WGS sequence"/>
</dbReference>
<evidence type="ECO:0000256" key="5">
    <source>
        <dbReference type="ARBA" id="ARBA00022989"/>
    </source>
</evidence>
<dbReference type="InterPro" id="IPR011701">
    <property type="entry name" value="MFS"/>
</dbReference>
<evidence type="ECO:0000259" key="8">
    <source>
        <dbReference type="PROSITE" id="PS50850"/>
    </source>
</evidence>
<feature type="transmembrane region" description="Helical" evidence="7">
    <location>
        <begin position="51"/>
        <end position="76"/>
    </location>
</feature>
<feature type="transmembrane region" description="Helical" evidence="7">
    <location>
        <begin position="370"/>
        <end position="393"/>
    </location>
</feature>
<feature type="transmembrane region" description="Helical" evidence="7">
    <location>
        <begin position="399"/>
        <end position="416"/>
    </location>
</feature>
<evidence type="ECO:0000313" key="9">
    <source>
        <dbReference type="EMBL" id="MEQ3552739.1"/>
    </source>
</evidence>
<keyword evidence="2" id="KW-0813">Transport</keyword>
<dbReference type="Gene3D" id="1.20.1250.20">
    <property type="entry name" value="MFS general substrate transporter like domains"/>
    <property type="match status" value="2"/>
</dbReference>